<feature type="transmembrane region" description="Helical" evidence="1">
    <location>
        <begin position="132"/>
        <end position="152"/>
    </location>
</feature>
<name>A0ABY6BM12_9GAMM</name>
<reference evidence="3" key="1">
    <citation type="submission" date="2022-09" db="EMBL/GenBank/DDBJ databases">
        <title>Tahibacter sp. nov., isolated from a fresh water.</title>
        <authorList>
            <person name="Baek J.H."/>
            <person name="Lee J.K."/>
            <person name="Kim J.M."/>
            <person name="Jeon C.O."/>
        </authorList>
    </citation>
    <scope>NUCLEOTIDE SEQUENCE</scope>
    <source>
        <strain evidence="3">W38</strain>
    </source>
</reference>
<keyword evidence="1" id="KW-0472">Membrane</keyword>
<dbReference type="InterPro" id="IPR008756">
    <property type="entry name" value="Peptidase_M56"/>
</dbReference>
<keyword evidence="1" id="KW-1133">Transmembrane helix</keyword>
<evidence type="ECO:0000313" key="4">
    <source>
        <dbReference type="Proteomes" id="UP001064632"/>
    </source>
</evidence>
<dbReference type="PANTHER" id="PTHR34978">
    <property type="entry name" value="POSSIBLE SENSOR-TRANSDUCER PROTEIN BLAR"/>
    <property type="match status" value="1"/>
</dbReference>
<feature type="transmembrane region" description="Helical" evidence="1">
    <location>
        <begin position="336"/>
        <end position="357"/>
    </location>
</feature>
<feature type="domain" description="Peptidase M56" evidence="2">
    <location>
        <begin position="76"/>
        <end position="279"/>
    </location>
</feature>
<keyword evidence="1" id="KW-0812">Transmembrane</keyword>
<keyword evidence="4" id="KW-1185">Reference proteome</keyword>
<dbReference type="PANTHER" id="PTHR34978:SF3">
    <property type="entry name" value="SLR0241 PROTEIN"/>
    <property type="match status" value="1"/>
</dbReference>
<feature type="transmembrane region" description="Helical" evidence="1">
    <location>
        <begin position="6"/>
        <end position="32"/>
    </location>
</feature>
<protein>
    <submittedName>
        <fullName evidence="3">M56 family metallopeptidase</fullName>
    </submittedName>
</protein>
<evidence type="ECO:0000256" key="1">
    <source>
        <dbReference type="SAM" id="Phobius"/>
    </source>
</evidence>
<organism evidence="3 4">
    <name type="scientific">Tahibacter amnicola</name>
    <dbReference type="NCBI Taxonomy" id="2976241"/>
    <lineage>
        <taxon>Bacteria</taxon>
        <taxon>Pseudomonadati</taxon>
        <taxon>Pseudomonadota</taxon>
        <taxon>Gammaproteobacteria</taxon>
        <taxon>Lysobacterales</taxon>
        <taxon>Rhodanobacteraceae</taxon>
        <taxon>Tahibacter</taxon>
    </lineage>
</organism>
<sequence length="760" mass="81275">MSEPWTAAALFGATVLLHGAVLLVVVWALARLGVIGRDGTAERLWRAAVFGGVVTATLQTLLPQAPLLGQWTVPATPVAAPHTSPGAVDERAAVVLELPVASVATVVPAAQSIAVSAPSRADGPERWSTVDLLQGLLALWALVALMRIGGLLRSLRAVRRLQASAVPVTDAAVLDEVSRLAGDLGVAPVRIGLAAGIGSPLAVPGGCILLPDWALCAPVPERRAMLAHELAHIARRDPQWRLAMQAWRALAWPLPLLPMAQRELDVIAEFDCDATAARLVGDGRALAQSLARALEQRTAFPLPALALAMAAEPSPVLQRAERLLEGVPMTAPKRSLLIRLLPIAALVAATFGLPALIARSIGEELRSSSECTGSGACTVTQVRRTGNVLTAHLERDGRELTYQSTGEVRFADDESDIASLASGTAWIEEVHKGVKRRMEYTAGSGAPARRYLRDGNEAPIDADARAWLAAAIPFVLREAGIDAKARAARIYARGGARAVFDEVALIHSEHSRTEYLLHLADHPDLKPAELDAVLAAAKAIESEYEQRNLLSVVIQRPSISDEQLAAAIGVAAEMDSSYERRELLALVAPRVANQPRLRTAWLAATASMDSDFERRTALEALVSAIKGDAALADVLATLKSFDADFEKREVLTDIAKKVQDVDGIAPAYAEAARTIESAFERREAITALLRPTALKAPAVMALLDATADIDSDFEQVEVLVKLARVMPDDEAVRRRYLEVASKLSDFQREEAEAAVGVRRE</sequence>
<dbReference type="Pfam" id="PF05569">
    <property type="entry name" value="Peptidase_M56"/>
    <property type="match status" value="1"/>
</dbReference>
<proteinExistence type="predicted"/>
<dbReference type="InterPro" id="IPR052173">
    <property type="entry name" value="Beta-lactam_resp_regulator"/>
</dbReference>
<evidence type="ECO:0000313" key="3">
    <source>
        <dbReference type="EMBL" id="UXI69430.1"/>
    </source>
</evidence>
<accession>A0ABY6BM12</accession>
<dbReference type="CDD" id="cd07341">
    <property type="entry name" value="M56_BlaR1_MecR1_like"/>
    <property type="match status" value="1"/>
</dbReference>
<dbReference type="Proteomes" id="UP001064632">
    <property type="component" value="Chromosome"/>
</dbReference>
<evidence type="ECO:0000259" key="2">
    <source>
        <dbReference type="Pfam" id="PF05569"/>
    </source>
</evidence>
<dbReference type="EMBL" id="CP104694">
    <property type="protein sequence ID" value="UXI69430.1"/>
    <property type="molecule type" value="Genomic_DNA"/>
</dbReference>
<dbReference type="RefSeq" id="WP_261696385.1">
    <property type="nucleotide sequence ID" value="NZ_CP104694.1"/>
</dbReference>
<gene>
    <name evidence="3" type="ORF">N4264_07215</name>
</gene>